<keyword evidence="6" id="KW-0804">Transcription</keyword>
<feature type="domain" description="C2H2-type" evidence="9">
    <location>
        <begin position="434"/>
        <end position="463"/>
    </location>
</feature>
<dbReference type="Proteomes" id="UP001497623">
    <property type="component" value="Unassembled WGS sequence"/>
</dbReference>
<evidence type="ECO:0000259" key="9">
    <source>
        <dbReference type="PROSITE" id="PS50157"/>
    </source>
</evidence>
<dbReference type="PROSITE" id="PS00028">
    <property type="entry name" value="ZINC_FINGER_C2H2_1"/>
    <property type="match status" value="3"/>
</dbReference>
<evidence type="ECO:0000313" key="10">
    <source>
        <dbReference type="EMBL" id="CAL4133827.1"/>
    </source>
</evidence>
<dbReference type="SMART" id="SM00355">
    <property type="entry name" value="ZnF_C2H2"/>
    <property type="match status" value="3"/>
</dbReference>
<evidence type="ECO:0000256" key="5">
    <source>
        <dbReference type="ARBA" id="ARBA00023015"/>
    </source>
</evidence>
<dbReference type="FunFam" id="3.30.160.60:FF:000032">
    <property type="entry name" value="Krueppel-like factor 4"/>
    <property type="match status" value="1"/>
</dbReference>
<dbReference type="GO" id="GO:0000978">
    <property type="term" value="F:RNA polymerase II cis-regulatory region sequence-specific DNA binding"/>
    <property type="evidence" value="ECO:0007669"/>
    <property type="project" value="TreeGrafter"/>
</dbReference>
<dbReference type="Gene3D" id="3.30.160.60">
    <property type="entry name" value="Classic Zinc Finger"/>
    <property type="match status" value="3"/>
</dbReference>
<keyword evidence="5" id="KW-0805">Transcription regulation</keyword>
<dbReference type="Pfam" id="PF00096">
    <property type="entry name" value="zf-C2H2"/>
    <property type="match status" value="2"/>
</dbReference>
<evidence type="ECO:0000256" key="2">
    <source>
        <dbReference type="ARBA" id="ARBA00022737"/>
    </source>
</evidence>
<keyword evidence="4" id="KW-0862">Zinc</keyword>
<evidence type="ECO:0000256" key="7">
    <source>
        <dbReference type="PROSITE-ProRule" id="PRU00042"/>
    </source>
</evidence>
<dbReference type="AlphaFoldDB" id="A0AAV2RT54"/>
<dbReference type="GO" id="GO:0000981">
    <property type="term" value="F:DNA-binding transcription factor activity, RNA polymerase II-specific"/>
    <property type="evidence" value="ECO:0007669"/>
    <property type="project" value="TreeGrafter"/>
</dbReference>
<name>A0AAV2RT54_MEGNR</name>
<keyword evidence="2" id="KW-0677">Repeat</keyword>
<dbReference type="SUPFAM" id="SSF57667">
    <property type="entry name" value="beta-beta-alpha zinc fingers"/>
    <property type="match status" value="2"/>
</dbReference>
<keyword evidence="11" id="KW-1185">Reference proteome</keyword>
<evidence type="ECO:0000313" key="11">
    <source>
        <dbReference type="Proteomes" id="UP001497623"/>
    </source>
</evidence>
<evidence type="ECO:0000256" key="3">
    <source>
        <dbReference type="ARBA" id="ARBA00022771"/>
    </source>
</evidence>
<evidence type="ECO:0000256" key="4">
    <source>
        <dbReference type="ARBA" id="ARBA00022833"/>
    </source>
</evidence>
<dbReference type="GO" id="GO:0008270">
    <property type="term" value="F:zinc ion binding"/>
    <property type="evidence" value="ECO:0007669"/>
    <property type="project" value="UniProtKB-KW"/>
</dbReference>
<feature type="domain" description="C2H2-type" evidence="9">
    <location>
        <begin position="404"/>
        <end position="433"/>
    </location>
</feature>
<dbReference type="EMBL" id="CAXKWB010028597">
    <property type="protein sequence ID" value="CAL4133827.1"/>
    <property type="molecule type" value="Genomic_DNA"/>
</dbReference>
<gene>
    <name evidence="10" type="ORF">MNOR_LOCUS27334</name>
</gene>
<reference evidence="10 11" key="1">
    <citation type="submission" date="2024-05" db="EMBL/GenBank/DDBJ databases">
        <authorList>
            <person name="Wallberg A."/>
        </authorList>
    </citation>
    <scope>NUCLEOTIDE SEQUENCE [LARGE SCALE GENOMIC DNA]</scope>
</reference>
<feature type="non-terminal residue" evidence="10">
    <location>
        <position position="489"/>
    </location>
</feature>
<proteinExistence type="predicted"/>
<accession>A0AAV2RT54</accession>
<dbReference type="PROSITE" id="PS50157">
    <property type="entry name" value="ZINC_FINGER_C2H2_2"/>
    <property type="match status" value="3"/>
</dbReference>
<dbReference type="PANTHER" id="PTHR23235:SF158">
    <property type="entry name" value="C2H2-TYPE DOMAIN-CONTAINING PROTEIN"/>
    <property type="match status" value="1"/>
</dbReference>
<comment type="caution">
    <text evidence="10">The sequence shown here is derived from an EMBL/GenBank/DDBJ whole genome shotgun (WGS) entry which is preliminary data.</text>
</comment>
<keyword evidence="3 7" id="KW-0863">Zinc-finger</keyword>
<evidence type="ECO:0000256" key="6">
    <source>
        <dbReference type="ARBA" id="ARBA00023163"/>
    </source>
</evidence>
<dbReference type="InterPro" id="IPR036236">
    <property type="entry name" value="Znf_C2H2_sf"/>
</dbReference>
<evidence type="ECO:0000256" key="1">
    <source>
        <dbReference type="ARBA" id="ARBA00022723"/>
    </source>
</evidence>
<evidence type="ECO:0000256" key="8">
    <source>
        <dbReference type="SAM" id="MobiDB-lite"/>
    </source>
</evidence>
<sequence>MHQLEEAHQQYTPICNLQMWQDIETVLLGDVAAIETETTETSHFVSPALPSVTSASSSSTIGSSSNTFQGPSLLSQALTAPITPRLSSLQFNTYSQVPPDPKANQPLETPLLTTFVNTCERIPPKGYQLPSDDPLHFGYTSQYETPYRSYDSIDVDAYCKEELSGVSFPQEALDETPLMSSEDFIDLDALAKSAVDGHCYAEPHQHKTDQDQYAIRQIPGQIFTFNLTPEGDVKLPSIRTIVQQGVSYQSISPAISPTQGILQNQEDYMPMQSDEHSNTLITYINDPISPPASPDNEDIPDILRAFEAPSIYSPSTIPKNTNAALSQQTLPQTYFKVMTPPSSPNLSEMLSSPLFTVTPSTISPIPKNIVQLQSQEIVNQLTQPNNQENKATQKPTGRKKVTSHICKHPGCHKTYTKSSHLKAHLRSHTGEKPYVCKWKGCGWKFSRCDELTRHARKHSGEKPFKCRLCERAFSRCDHLTLHMKRHASV</sequence>
<protein>
    <recommendedName>
        <fullName evidence="9">C2H2-type domain-containing protein</fullName>
    </recommendedName>
</protein>
<feature type="compositionally biased region" description="Polar residues" evidence="8">
    <location>
        <begin position="381"/>
        <end position="395"/>
    </location>
</feature>
<feature type="region of interest" description="Disordered" evidence="8">
    <location>
        <begin position="381"/>
        <end position="403"/>
    </location>
</feature>
<keyword evidence="1" id="KW-0479">Metal-binding</keyword>
<dbReference type="PANTHER" id="PTHR23235">
    <property type="entry name" value="KRUEPPEL-LIKE TRANSCRIPTION FACTOR"/>
    <property type="match status" value="1"/>
</dbReference>
<feature type="domain" description="C2H2-type" evidence="9">
    <location>
        <begin position="464"/>
        <end position="489"/>
    </location>
</feature>
<organism evidence="10 11">
    <name type="scientific">Meganyctiphanes norvegica</name>
    <name type="common">Northern krill</name>
    <name type="synonym">Thysanopoda norvegica</name>
    <dbReference type="NCBI Taxonomy" id="48144"/>
    <lineage>
        <taxon>Eukaryota</taxon>
        <taxon>Metazoa</taxon>
        <taxon>Ecdysozoa</taxon>
        <taxon>Arthropoda</taxon>
        <taxon>Crustacea</taxon>
        <taxon>Multicrustacea</taxon>
        <taxon>Malacostraca</taxon>
        <taxon>Eumalacostraca</taxon>
        <taxon>Eucarida</taxon>
        <taxon>Euphausiacea</taxon>
        <taxon>Euphausiidae</taxon>
        <taxon>Meganyctiphanes</taxon>
    </lineage>
</organism>
<dbReference type="InterPro" id="IPR013087">
    <property type="entry name" value="Znf_C2H2_type"/>
</dbReference>